<keyword evidence="11" id="KW-0472">Membrane</keyword>
<dbReference type="AlphaFoldDB" id="R0IHT5"/>
<evidence type="ECO:0000256" key="6">
    <source>
        <dbReference type="ARBA" id="ARBA00022723"/>
    </source>
</evidence>
<evidence type="ECO:0000256" key="9">
    <source>
        <dbReference type="ARBA" id="ARBA00022833"/>
    </source>
</evidence>
<dbReference type="PANTHER" id="PTHR45977">
    <property type="entry name" value="TARGET OF ERK KINASE MPK-1"/>
    <property type="match status" value="1"/>
</dbReference>
<dbReference type="Proteomes" id="UP000029121">
    <property type="component" value="Unassembled WGS sequence"/>
</dbReference>
<dbReference type="GO" id="GO:0000325">
    <property type="term" value="C:plant-type vacuole"/>
    <property type="evidence" value="ECO:0007669"/>
    <property type="project" value="TreeGrafter"/>
</dbReference>
<reference evidence="15" key="1">
    <citation type="journal article" date="2013" name="Nat. Genet.">
        <title>The Capsella rubella genome and the genomic consequences of rapid mating system evolution.</title>
        <authorList>
            <person name="Slotte T."/>
            <person name="Hazzouri K.M."/>
            <person name="Agren J.A."/>
            <person name="Koenig D."/>
            <person name="Maumus F."/>
            <person name="Guo Y.L."/>
            <person name="Steige K."/>
            <person name="Platts A.E."/>
            <person name="Escobar J.S."/>
            <person name="Newman L.K."/>
            <person name="Wang W."/>
            <person name="Mandakova T."/>
            <person name="Vello E."/>
            <person name="Smith L.M."/>
            <person name="Henz S.R."/>
            <person name="Steffen J."/>
            <person name="Takuno S."/>
            <person name="Brandvain Y."/>
            <person name="Coop G."/>
            <person name="Andolfatto P."/>
            <person name="Hu T.T."/>
            <person name="Blanchette M."/>
            <person name="Clark R.M."/>
            <person name="Quesneville H."/>
            <person name="Nordborg M."/>
            <person name="Gaut B.S."/>
            <person name="Lysak M.A."/>
            <person name="Jenkins J."/>
            <person name="Grimwood J."/>
            <person name="Chapman J."/>
            <person name="Prochnik S."/>
            <person name="Shu S."/>
            <person name="Rokhsar D."/>
            <person name="Schmutz J."/>
            <person name="Weigel D."/>
            <person name="Wright S.I."/>
        </authorList>
    </citation>
    <scope>NUCLEOTIDE SEQUENCE [LARGE SCALE GENOMIC DNA]</scope>
    <source>
        <strain evidence="15">cv. Monte Gargano</strain>
    </source>
</reference>
<evidence type="ECO:0000256" key="12">
    <source>
        <dbReference type="PROSITE-ProRule" id="PRU00175"/>
    </source>
</evidence>
<keyword evidence="15" id="KW-1185">Reference proteome</keyword>
<dbReference type="SMART" id="SM00184">
    <property type="entry name" value="RING"/>
    <property type="match status" value="1"/>
</dbReference>
<organism evidence="14 15">
    <name type="scientific">Capsella rubella</name>
    <dbReference type="NCBI Taxonomy" id="81985"/>
    <lineage>
        <taxon>Eukaryota</taxon>
        <taxon>Viridiplantae</taxon>
        <taxon>Streptophyta</taxon>
        <taxon>Embryophyta</taxon>
        <taxon>Tracheophyta</taxon>
        <taxon>Spermatophyta</taxon>
        <taxon>Magnoliopsida</taxon>
        <taxon>eudicotyledons</taxon>
        <taxon>Gunneridae</taxon>
        <taxon>Pentapetalae</taxon>
        <taxon>rosids</taxon>
        <taxon>malvids</taxon>
        <taxon>Brassicales</taxon>
        <taxon>Brassicaceae</taxon>
        <taxon>Camelineae</taxon>
        <taxon>Capsella</taxon>
    </lineage>
</organism>
<keyword evidence="6" id="KW-0479">Metal-binding</keyword>
<evidence type="ECO:0000313" key="15">
    <source>
        <dbReference type="Proteomes" id="UP000029121"/>
    </source>
</evidence>
<dbReference type="PANTHER" id="PTHR45977:SF13">
    <property type="entry name" value="GB|AAF27103.1"/>
    <property type="match status" value="1"/>
</dbReference>
<evidence type="ECO:0000256" key="2">
    <source>
        <dbReference type="ARBA" id="ARBA00004141"/>
    </source>
</evidence>
<evidence type="ECO:0000256" key="8">
    <source>
        <dbReference type="ARBA" id="ARBA00022786"/>
    </source>
</evidence>
<evidence type="ECO:0000256" key="7">
    <source>
        <dbReference type="ARBA" id="ARBA00022771"/>
    </source>
</evidence>
<name>R0IHT5_9BRAS</name>
<dbReference type="GO" id="GO:0006511">
    <property type="term" value="P:ubiquitin-dependent protein catabolic process"/>
    <property type="evidence" value="ECO:0007669"/>
    <property type="project" value="TreeGrafter"/>
</dbReference>
<evidence type="ECO:0000313" key="14">
    <source>
        <dbReference type="EMBL" id="EOA36433.1"/>
    </source>
</evidence>
<dbReference type="PROSITE" id="PS50089">
    <property type="entry name" value="ZF_RING_2"/>
    <property type="match status" value="1"/>
</dbReference>
<dbReference type="EC" id="2.3.2.27" evidence="3"/>
<dbReference type="GO" id="GO:0016020">
    <property type="term" value="C:membrane"/>
    <property type="evidence" value="ECO:0007669"/>
    <property type="project" value="UniProtKB-SubCell"/>
</dbReference>
<dbReference type="Pfam" id="PF13639">
    <property type="entry name" value="zf-RING_2"/>
    <property type="match status" value="1"/>
</dbReference>
<evidence type="ECO:0000256" key="11">
    <source>
        <dbReference type="ARBA" id="ARBA00023136"/>
    </source>
</evidence>
<evidence type="ECO:0000256" key="10">
    <source>
        <dbReference type="ARBA" id="ARBA00022989"/>
    </source>
</evidence>
<protein>
    <recommendedName>
        <fullName evidence="3">RING-type E3 ubiquitin transferase</fullName>
        <ecNumber evidence="3">2.3.2.27</ecNumber>
    </recommendedName>
</protein>
<dbReference type="Gene3D" id="3.30.40.10">
    <property type="entry name" value="Zinc/RING finger domain, C3HC4 (zinc finger)"/>
    <property type="match status" value="1"/>
</dbReference>
<dbReference type="EMBL" id="KB870805">
    <property type="protein sequence ID" value="EOA36433.1"/>
    <property type="molecule type" value="Genomic_DNA"/>
</dbReference>
<dbReference type="OrthoDB" id="1044861at2759"/>
<comment type="subcellular location">
    <subcellularLocation>
        <location evidence="2">Membrane</location>
        <topology evidence="2">Multi-pass membrane protein</topology>
    </subcellularLocation>
</comment>
<dbReference type="InterPro" id="IPR001841">
    <property type="entry name" value="Znf_RING"/>
</dbReference>
<evidence type="ECO:0000256" key="1">
    <source>
        <dbReference type="ARBA" id="ARBA00000900"/>
    </source>
</evidence>
<keyword evidence="5" id="KW-0812">Transmembrane</keyword>
<keyword evidence="8" id="KW-0833">Ubl conjugation pathway</keyword>
<dbReference type="InterPro" id="IPR013083">
    <property type="entry name" value="Znf_RING/FYVE/PHD"/>
</dbReference>
<dbReference type="eggNOG" id="KOG0800">
    <property type="taxonomic scope" value="Eukaryota"/>
</dbReference>
<feature type="domain" description="RING-type" evidence="13">
    <location>
        <begin position="161"/>
        <end position="203"/>
    </location>
</feature>
<evidence type="ECO:0000256" key="5">
    <source>
        <dbReference type="ARBA" id="ARBA00022692"/>
    </source>
</evidence>
<dbReference type="GO" id="GO:0061630">
    <property type="term" value="F:ubiquitin protein ligase activity"/>
    <property type="evidence" value="ECO:0007669"/>
    <property type="project" value="UniProtKB-EC"/>
</dbReference>
<keyword evidence="10" id="KW-1133">Transmembrane helix</keyword>
<keyword evidence="7 12" id="KW-0863">Zinc-finger</keyword>
<keyword evidence="9" id="KW-0862">Zinc</keyword>
<dbReference type="GO" id="GO:0008270">
    <property type="term" value="F:zinc ion binding"/>
    <property type="evidence" value="ECO:0007669"/>
    <property type="project" value="UniProtKB-KW"/>
</dbReference>
<dbReference type="CDD" id="cd16454">
    <property type="entry name" value="RING-H2_PA-TM-RING"/>
    <property type="match status" value="1"/>
</dbReference>
<dbReference type="KEGG" id="crb:17896868"/>
<evidence type="ECO:0000256" key="3">
    <source>
        <dbReference type="ARBA" id="ARBA00012483"/>
    </source>
</evidence>
<evidence type="ECO:0000256" key="4">
    <source>
        <dbReference type="ARBA" id="ARBA00022679"/>
    </source>
</evidence>
<dbReference type="GO" id="GO:0016567">
    <property type="term" value="P:protein ubiquitination"/>
    <property type="evidence" value="ECO:0007669"/>
    <property type="project" value="TreeGrafter"/>
</dbReference>
<comment type="catalytic activity">
    <reaction evidence="1">
        <text>S-ubiquitinyl-[E2 ubiquitin-conjugating enzyme]-L-cysteine + [acceptor protein]-L-lysine = [E2 ubiquitin-conjugating enzyme]-L-cysteine + N(6)-ubiquitinyl-[acceptor protein]-L-lysine.</text>
        <dbReference type="EC" id="2.3.2.27"/>
    </reaction>
</comment>
<keyword evidence="4" id="KW-0808">Transferase</keyword>
<evidence type="ECO:0000259" key="13">
    <source>
        <dbReference type="PROSITE" id="PS50089"/>
    </source>
</evidence>
<gene>
    <name evidence="14" type="ORF">CARUB_v10010970mg</name>
</gene>
<dbReference type="SUPFAM" id="SSF57850">
    <property type="entry name" value="RING/U-box"/>
    <property type="match status" value="1"/>
</dbReference>
<sequence length="210" mass="23852">MRIELRNYIIRNPQPEDVGGGTITISAKVVGYNRTFTASSLVSAFIDEDNDECSSKEDFNYFLMESGISDDDTADAITELINNVYEVTSPASNDYSPGYDLLVYLLLVPTSQIEDAFQIEEAVRVWFDETNNIPLRPASKLVVKSLARKIHDKVTSTGEECTICFEEFDNDERRVVTLPCGHDFDYECVVKWFETNHTCPLCRFKLPCED</sequence>
<accession>R0IHT5</accession>
<proteinExistence type="predicted"/>